<comment type="caution">
    <text evidence="1">The sequence shown here is derived from an EMBL/GenBank/DDBJ whole genome shotgun (WGS) entry which is preliminary data.</text>
</comment>
<dbReference type="PANTHER" id="PTHR34309:SF10">
    <property type="entry name" value="SLR1406 PROTEIN"/>
    <property type="match status" value="1"/>
</dbReference>
<dbReference type="InterPro" id="IPR005624">
    <property type="entry name" value="PduO/GlcC-like"/>
</dbReference>
<evidence type="ECO:0000313" key="1">
    <source>
        <dbReference type="EMBL" id="MFD2934771.1"/>
    </source>
</evidence>
<reference evidence="2" key="1">
    <citation type="journal article" date="2019" name="Int. J. Syst. Evol. Microbiol.">
        <title>The Global Catalogue of Microorganisms (GCM) 10K type strain sequencing project: providing services to taxonomists for standard genome sequencing and annotation.</title>
        <authorList>
            <consortium name="The Broad Institute Genomics Platform"/>
            <consortium name="The Broad Institute Genome Sequencing Center for Infectious Disease"/>
            <person name="Wu L."/>
            <person name="Ma J."/>
        </authorList>
    </citation>
    <scope>NUCLEOTIDE SEQUENCE [LARGE SCALE GENOMIC DNA]</scope>
    <source>
        <strain evidence="2">KCTC 52490</strain>
    </source>
</reference>
<dbReference type="RefSeq" id="WP_381501402.1">
    <property type="nucleotide sequence ID" value="NZ_JBHUOM010000006.1"/>
</dbReference>
<dbReference type="Gene3D" id="3.30.450.150">
    <property type="entry name" value="Haem-degrading domain"/>
    <property type="match status" value="1"/>
</dbReference>
<dbReference type="SUPFAM" id="SSF143744">
    <property type="entry name" value="GlcG-like"/>
    <property type="match status" value="1"/>
</dbReference>
<dbReference type="PANTHER" id="PTHR34309">
    <property type="entry name" value="SLR1406 PROTEIN"/>
    <property type="match status" value="1"/>
</dbReference>
<dbReference type="Pfam" id="PF03928">
    <property type="entry name" value="HbpS-like"/>
    <property type="match status" value="1"/>
</dbReference>
<dbReference type="Proteomes" id="UP001597512">
    <property type="component" value="Unassembled WGS sequence"/>
</dbReference>
<dbReference type="EMBL" id="JBHUOM010000006">
    <property type="protein sequence ID" value="MFD2934771.1"/>
    <property type="molecule type" value="Genomic_DNA"/>
</dbReference>
<organism evidence="1 2">
    <name type="scientific">Spirosoma flavum</name>
    <dbReference type="NCBI Taxonomy" id="2048557"/>
    <lineage>
        <taxon>Bacteria</taxon>
        <taxon>Pseudomonadati</taxon>
        <taxon>Bacteroidota</taxon>
        <taxon>Cytophagia</taxon>
        <taxon>Cytophagales</taxon>
        <taxon>Cytophagaceae</taxon>
        <taxon>Spirosoma</taxon>
    </lineage>
</organism>
<keyword evidence="2" id="KW-1185">Reference proteome</keyword>
<dbReference type="InterPro" id="IPR038084">
    <property type="entry name" value="PduO/GlcC-like_sf"/>
</dbReference>
<protein>
    <submittedName>
        <fullName evidence="1">Heme-binding protein</fullName>
    </submittedName>
</protein>
<gene>
    <name evidence="1" type="ORF">ACFS25_13325</name>
</gene>
<dbReference type="InterPro" id="IPR052517">
    <property type="entry name" value="GlcG_carb_metab_protein"/>
</dbReference>
<accession>A0ABW6AH33</accession>
<name>A0ABW6AH33_9BACT</name>
<proteinExistence type="predicted"/>
<evidence type="ECO:0000313" key="2">
    <source>
        <dbReference type="Proteomes" id="UP001597512"/>
    </source>
</evidence>
<sequence length="132" mass="13808">MTQELIDQVVKAASQEASTQGVLVTITIVDTGGHIRAVLRQKDCSYFALESSRQKAVTSSQLRLPSHVIGEIAQKFPLLQASFTTNPVISGLPGGFPIVCGNEVVGGLGIAGGNFEQDQSIGSKALANLQAN</sequence>